<evidence type="ECO:0000256" key="4">
    <source>
        <dbReference type="ARBA" id="ARBA00022562"/>
    </source>
</evidence>
<dbReference type="Gene3D" id="1.10.10.510">
    <property type="entry name" value="Zinc finger, large T-antigen D1 domain"/>
    <property type="match status" value="1"/>
</dbReference>
<dbReference type="GO" id="GO:0006260">
    <property type="term" value="P:DNA replication"/>
    <property type="evidence" value="ECO:0007669"/>
    <property type="project" value="UniProtKB-UniRule"/>
</dbReference>
<evidence type="ECO:0000256" key="14">
    <source>
        <dbReference type="ARBA" id="ARBA00093297"/>
    </source>
</evidence>
<comment type="function">
    <text evidence="16">ATP-dependent DNA helicase required for initiation of viral DNA replication. It forms a complex with the viral E2 protein. The E1-E2 complex binds to the replication origin which contains binding sites for both proteins.</text>
</comment>
<evidence type="ECO:0000256" key="3">
    <source>
        <dbReference type="ARBA" id="ARBA00022553"/>
    </source>
</evidence>
<dbReference type="InterPro" id="IPR014000">
    <property type="entry name" value="PPV_DNA_helicase_E1_N"/>
</dbReference>
<feature type="modified residue" description="Phosphoserine; by host" evidence="15">
    <location>
        <position position="86"/>
    </location>
</feature>
<evidence type="ECO:0000256" key="15">
    <source>
        <dbReference type="HAMAP-Rule" id="MF_04000"/>
    </source>
</evidence>
<dbReference type="EC" id="5.6.2.4" evidence="15 16"/>
<comment type="caution">
    <text evidence="15">Lacks conserved residue(s) required for the propagation of feature annotation.</text>
</comment>
<evidence type="ECO:0000256" key="9">
    <source>
        <dbReference type="ARBA" id="ARBA00022840"/>
    </source>
</evidence>
<dbReference type="InterPro" id="IPR037102">
    <property type="entry name" value="Znf_lg_T-Ag_D1_dom_sf"/>
</dbReference>
<organism evidence="18">
    <name type="scientific">Human papillomavirus</name>
    <dbReference type="NCBI Taxonomy" id="10566"/>
    <lineage>
        <taxon>Viruses</taxon>
        <taxon>Monodnaviria</taxon>
        <taxon>Shotokuvirae</taxon>
        <taxon>Cossaviricota</taxon>
        <taxon>Papovaviricetes</taxon>
        <taxon>Zurhausenvirales</taxon>
        <taxon>Papillomaviridae</taxon>
    </lineage>
</organism>
<evidence type="ECO:0000256" key="8">
    <source>
        <dbReference type="ARBA" id="ARBA00022806"/>
    </source>
</evidence>
<evidence type="ECO:0000256" key="13">
    <source>
        <dbReference type="ARBA" id="ARBA00048988"/>
    </source>
</evidence>
<dbReference type="PIRSF" id="PIRSF003383">
    <property type="entry name" value="Rep_E1_papillomaV"/>
    <property type="match status" value="1"/>
</dbReference>
<feature type="cross-link" description="Glycyl lysine isopeptide (Lys-Gly) (interchain with G-Cter in SUMO)" evidence="15">
    <location>
        <position position="525"/>
    </location>
</feature>
<evidence type="ECO:0000256" key="12">
    <source>
        <dbReference type="ARBA" id="ARBA00034617"/>
    </source>
</evidence>
<proteinExistence type="inferred from homology"/>
<dbReference type="SUPFAM" id="SSF55464">
    <property type="entry name" value="Origin of replication-binding domain, RBD-like"/>
    <property type="match status" value="1"/>
</dbReference>
<evidence type="ECO:0000256" key="11">
    <source>
        <dbReference type="ARBA" id="ARBA00023235"/>
    </source>
</evidence>
<comment type="PTM">
    <text evidence="15">Sumoylated.</text>
</comment>
<comment type="subunit">
    <text evidence="15">Can form hexamers. Interacts with E2 protein; this interaction increases E1 DNA binding specificity. Interacts with host DNA polymerase subunit POLA2. Interacts with host single stranded DNA-binding protein RPA1. Interacts with host TOP1; this interaction stimulates the enzymatic activity of TOP1.</text>
</comment>
<dbReference type="GO" id="GO:0043138">
    <property type="term" value="F:3'-5' DNA helicase activity"/>
    <property type="evidence" value="ECO:0007669"/>
    <property type="project" value="UniProtKB-UniRule"/>
</dbReference>
<dbReference type="Gene3D" id="3.40.50.300">
    <property type="entry name" value="P-loop containing nucleotide triphosphate hydrolases"/>
    <property type="match status" value="1"/>
</dbReference>
<comment type="PTM">
    <text evidence="15">Phosphorylated.</text>
</comment>
<evidence type="ECO:0000256" key="1">
    <source>
        <dbReference type="ARBA" id="ARBA00004147"/>
    </source>
</evidence>
<accession>A0A385PP32</accession>
<comment type="catalytic activity">
    <reaction evidence="12 15">
        <text>Couples ATP hydrolysis with the unwinding of duplex DNA by translocating in the 3'-5' direction.</text>
        <dbReference type="EC" id="5.6.2.4"/>
    </reaction>
</comment>
<keyword evidence="11 15" id="KW-0413">Isomerase</keyword>
<keyword evidence="7 15" id="KW-0378">Hydrolase</keyword>
<dbReference type="Gene3D" id="3.40.1310.10">
    <property type="match status" value="1"/>
</dbReference>
<dbReference type="GO" id="GO:0016887">
    <property type="term" value="F:ATP hydrolysis activity"/>
    <property type="evidence" value="ECO:0007669"/>
    <property type="project" value="RHEA"/>
</dbReference>
<evidence type="ECO:0000256" key="6">
    <source>
        <dbReference type="ARBA" id="ARBA00022741"/>
    </source>
</evidence>
<comment type="catalytic activity">
    <reaction evidence="13 15 16">
        <text>ATP + H2O = ADP + phosphate + H(+)</text>
        <dbReference type="Rhea" id="RHEA:13065"/>
        <dbReference type="ChEBI" id="CHEBI:15377"/>
        <dbReference type="ChEBI" id="CHEBI:15378"/>
        <dbReference type="ChEBI" id="CHEBI:30616"/>
        <dbReference type="ChEBI" id="CHEBI:43474"/>
        <dbReference type="ChEBI" id="CHEBI:456216"/>
        <dbReference type="EC" id="5.6.2.4"/>
    </reaction>
</comment>
<sequence length="616" mass="70025">MASEHKGTDEFGGWLLEVEAECLNDSDIDETVDDTISNLLDAKSDISDLIDEAPQSQGNSLELFQQQESLESEQQLYALKRKYFQSPSERSNYDEADLCALSPRLENITLTPKRKGKRSRRRLFNVTDSGVELSLENEVDIDVTESEIQVETETNAGGGDLVVQILKSKNVKATLFSKFKETVGISFSELTRPYKSDLTCCGDWVVAAFGVREPLLEALKELLKPACDYIHLTNHVSETLSIVLMLLRFKHQKNRKTVCKLLQSMLNIENVQLLTEPPKLRSVPAAMFWFKCTISKLTFTWGTTPEWILQQTQIGQCEEKTFDLSEMVQWAYDNGHTDESKIAYYYALAAVENSNARAFLNSNAQAKHVKDCTVMVKHYLRAEMAEMSMAGWIHKKLKNIDNNGDWRAIVKFLRFQEVEFIDFLISFKAFLAGVPKKNCFVFYGPPNTGKSLFCMSLLHVLGGNVISYANSRSHFWLQPLSDTKLALLDDATSACWDFIDVYLRNALDGNPISLDLKHRAPKQMKCPPLMITTNVSVGTEMRWQYLHSRIKFITFAQPFPFNEDGSPGFALTNENWKSFFLKFWHQLELSDQEDEADDGKPGATFRVTARETVESV</sequence>
<dbReference type="Pfam" id="PF00524">
    <property type="entry name" value="PPV_E1_N"/>
    <property type="match status" value="1"/>
</dbReference>
<dbReference type="GO" id="GO:0003677">
    <property type="term" value="F:DNA binding"/>
    <property type="evidence" value="ECO:0007669"/>
    <property type="project" value="UniProtKB-UniRule"/>
</dbReference>
<dbReference type="InterPro" id="IPR016393">
    <property type="entry name" value="Rep_E1_papillomaV"/>
</dbReference>
<keyword evidence="4 15" id="KW-1048">Host nucleus</keyword>
<dbReference type="InterPro" id="IPR046832">
    <property type="entry name" value="PPV_E1_DBD"/>
</dbReference>
<evidence type="ECO:0000256" key="10">
    <source>
        <dbReference type="ARBA" id="ARBA00023125"/>
    </source>
</evidence>
<dbReference type="Pfam" id="PF00519">
    <property type="entry name" value="PPV_E1_C"/>
    <property type="match status" value="1"/>
</dbReference>
<dbReference type="InterPro" id="IPR001177">
    <property type="entry name" value="PPV_DNA_helicase_E1_C"/>
</dbReference>
<dbReference type="Pfam" id="PF20450">
    <property type="entry name" value="PPV_E1_DBD"/>
    <property type="match status" value="1"/>
</dbReference>
<keyword evidence="3 15" id="KW-0597">Phosphoprotein</keyword>
<comment type="subcellular location">
    <subcellularLocation>
        <location evidence="1 15">Host nucleus</location>
    </subcellularLocation>
</comment>
<keyword evidence="15" id="KW-0832">Ubl conjugation</keyword>
<keyword evidence="5 15" id="KW-0235">DNA replication</keyword>
<feature type="short sequence motif" description="Nuclear localization signal" evidence="15">
    <location>
        <begin position="80"/>
        <end position="82"/>
    </location>
</feature>
<feature type="binding site" evidence="15">
    <location>
        <begin position="444"/>
        <end position="451"/>
    </location>
    <ligand>
        <name>ATP</name>
        <dbReference type="ChEBI" id="CHEBI:30616"/>
    </ligand>
</feature>
<keyword evidence="15" id="KW-1017">Isopeptide bond</keyword>
<keyword evidence="2 15" id="KW-0244">Early protein</keyword>
<keyword evidence="9 15" id="KW-0067">ATP-binding</keyword>
<evidence type="ECO:0000256" key="7">
    <source>
        <dbReference type="ARBA" id="ARBA00022801"/>
    </source>
</evidence>
<dbReference type="PROSITE" id="PS51206">
    <property type="entry name" value="SF3_HELICASE_1"/>
    <property type="match status" value="1"/>
</dbReference>
<reference evidence="18" key="1">
    <citation type="journal article" date="2018" name="Nat. Med.">
        <title>Expanded skin virome in DOCK8-deficient patients.</title>
        <authorList>
            <consortium name="NISC Comparative Sequencing Program"/>
            <person name="Tirosh O."/>
            <person name="Conlan S."/>
            <person name="Deming C."/>
            <person name="Lee-Lin S.Q."/>
            <person name="Huang X."/>
            <person name="Su H.C."/>
            <person name="Freeman A.F."/>
            <person name="Segre J.A."/>
            <person name="Kong H.H."/>
        </authorList>
    </citation>
    <scope>NUCLEOTIDE SEQUENCE</scope>
    <source>
        <strain evidence="18">HPV-mSK_042</strain>
    </source>
</reference>
<dbReference type="HAMAP" id="MF_04000">
    <property type="entry name" value="PPV_E1"/>
    <property type="match status" value="1"/>
</dbReference>
<evidence type="ECO:0000313" key="18">
    <source>
        <dbReference type="EMBL" id="AYA93602.1"/>
    </source>
</evidence>
<evidence type="ECO:0000256" key="5">
    <source>
        <dbReference type="ARBA" id="ARBA00022705"/>
    </source>
</evidence>
<feature type="modified residue" description="Phosphoserine; by host" evidence="15">
    <location>
        <position position="102"/>
    </location>
</feature>
<name>A0A385PP32_9PAPI</name>
<feature type="short sequence motif" description="Nuclear export signal" evidence="15">
    <location>
        <begin position="101"/>
        <end position="110"/>
    </location>
</feature>
<gene>
    <name evidence="15" type="primary">E1</name>
</gene>
<dbReference type="SUPFAM" id="SSF52540">
    <property type="entry name" value="P-loop containing nucleoside triphosphate hydrolases"/>
    <property type="match status" value="1"/>
</dbReference>
<evidence type="ECO:0000256" key="16">
    <source>
        <dbReference type="PIRNR" id="PIRNR003383"/>
    </source>
</evidence>
<dbReference type="GO" id="GO:0042025">
    <property type="term" value="C:host cell nucleus"/>
    <property type="evidence" value="ECO:0007669"/>
    <property type="project" value="UniProtKB-SubCell"/>
</dbReference>
<keyword evidence="10 15" id="KW-0238">DNA-binding</keyword>
<evidence type="ECO:0000259" key="17">
    <source>
        <dbReference type="PROSITE" id="PS51206"/>
    </source>
</evidence>
<dbReference type="InterPro" id="IPR027417">
    <property type="entry name" value="P-loop_NTPase"/>
</dbReference>
<keyword evidence="6 15" id="KW-0547">Nucleotide-binding</keyword>
<comment type="function">
    <text evidence="14 15">ATP-dependent DNA 3'-5' helicase required for initiation of viral DNA replication. It forms a complex with the viral E2 protein. The E1-E2 complex binds to the replication origin which contains binding sites for both proteins. During the initial step, a dimer of E1 interacts with a dimer of protein E2 leading to a complex that binds the viral origin of replication with high specificity. Then, a second dimer of E1 displaces the E2 dimer in an ATP-dependent manner to form the E1 tetramer. Following this, two E1 monomers are added to each half of the site, which results in the formation of two E1 trimers on the viral ori. Subsequently, two hexamers will be created. The double hexamer acts as a bi-directional helicase machinery and unwinds the viral DNA and then recruits the host DNA polymerase to start replication.</text>
</comment>
<dbReference type="GO" id="GO:0005524">
    <property type="term" value="F:ATP binding"/>
    <property type="evidence" value="ECO:0007669"/>
    <property type="project" value="UniProtKB-UniRule"/>
</dbReference>
<evidence type="ECO:0000256" key="2">
    <source>
        <dbReference type="ARBA" id="ARBA00022518"/>
    </source>
</evidence>
<feature type="domain" description="SF3 helicase" evidence="17">
    <location>
        <begin position="418"/>
        <end position="568"/>
    </location>
</feature>
<dbReference type="EMBL" id="MH777189">
    <property type="protein sequence ID" value="AYA93602.1"/>
    <property type="molecule type" value="Genomic_DNA"/>
</dbReference>
<protein>
    <recommendedName>
        <fullName evidence="15 16">Replication protein E1</fullName>
        <ecNumber evidence="15 16">5.6.2.4</ecNumber>
    </recommendedName>
    <alternativeName>
        <fullName evidence="15">ATP-dependent helicase E1</fullName>
    </alternativeName>
    <alternativeName>
        <fullName evidence="15">DNA 3'-5' helicase E1</fullName>
    </alternativeName>
</protein>
<keyword evidence="8 15" id="KW-0347">Helicase</keyword>
<dbReference type="InterPro" id="IPR046935">
    <property type="entry name" value="PPV_E1_DBD_sf"/>
</dbReference>
<comment type="similarity">
    <text evidence="15 16">Belongs to the papillomaviridae E1 protein family.</text>
</comment>
<dbReference type="InterPro" id="IPR014015">
    <property type="entry name" value="Helicase_SF3_DNA-vir"/>
</dbReference>